<protein>
    <submittedName>
        <fullName evidence="2">Uncharacterized protein</fullName>
    </submittedName>
</protein>
<dbReference type="EMBL" id="JAFBWN010000004">
    <property type="protein sequence ID" value="MBM2354484.1"/>
    <property type="molecule type" value="Genomic_DNA"/>
</dbReference>
<accession>A0A9Q2NZY7</accession>
<evidence type="ECO:0000313" key="2">
    <source>
        <dbReference type="EMBL" id="MBM2354484.1"/>
    </source>
</evidence>
<name>A0A9Q2NZY7_9RHOB</name>
<evidence type="ECO:0000256" key="1">
    <source>
        <dbReference type="SAM" id="Phobius"/>
    </source>
</evidence>
<feature type="transmembrane region" description="Helical" evidence="1">
    <location>
        <begin position="6"/>
        <end position="24"/>
    </location>
</feature>
<dbReference type="AlphaFoldDB" id="A0A9Q2NZY7"/>
<evidence type="ECO:0000313" key="3">
    <source>
        <dbReference type="Proteomes" id="UP000809337"/>
    </source>
</evidence>
<sequence length="54" mass="6138">MLFKIIILFFVFIAVLGFFGKMHWLGGKRLSQSKCPSCGRYRIGRSPCPCLKKG</sequence>
<proteinExistence type="predicted"/>
<dbReference type="RefSeq" id="WP_231033492.1">
    <property type="nucleotide sequence ID" value="NZ_JAJNGX010000004.1"/>
</dbReference>
<keyword evidence="1" id="KW-0812">Transmembrane</keyword>
<dbReference type="Proteomes" id="UP000809337">
    <property type="component" value="Unassembled WGS sequence"/>
</dbReference>
<organism evidence="2 3">
    <name type="scientific">Pseudosulfitobacter pseudonitzschiae</name>
    <dbReference type="NCBI Taxonomy" id="1402135"/>
    <lineage>
        <taxon>Bacteria</taxon>
        <taxon>Pseudomonadati</taxon>
        <taxon>Pseudomonadota</taxon>
        <taxon>Alphaproteobacteria</taxon>
        <taxon>Rhodobacterales</taxon>
        <taxon>Roseobacteraceae</taxon>
        <taxon>Pseudosulfitobacter</taxon>
    </lineage>
</organism>
<comment type="caution">
    <text evidence="2">The sequence shown here is derived from an EMBL/GenBank/DDBJ whole genome shotgun (WGS) entry which is preliminary data.</text>
</comment>
<reference evidence="2" key="1">
    <citation type="submission" date="2021-01" db="EMBL/GenBank/DDBJ databases">
        <title>Diatom-associated Roseobacters Show Island Model of Population Structure.</title>
        <authorList>
            <person name="Qu L."/>
            <person name="Feng X."/>
            <person name="Chen Y."/>
            <person name="Li L."/>
            <person name="Wang X."/>
            <person name="Hu Z."/>
            <person name="Wang H."/>
            <person name="Luo H."/>
        </authorList>
    </citation>
    <scope>NUCLEOTIDE SEQUENCE</scope>
    <source>
        <strain evidence="2">SM26-45</strain>
    </source>
</reference>
<keyword evidence="1" id="KW-0472">Membrane</keyword>
<keyword evidence="1" id="KW-1133">Transmembrane helix</keyword>
<gene>
    <name evidence="2" type="ORF">JQX14_08035</name>
</gene>